<dbReference type="SUPFAM" id="SSF53335">
    <property type="entry name" value="S-adenosyl-L-methionine-dependent methyltransferases"/>
    <property type="match status" value="1"/>
</dbReference>
<sequence>MIKYFSLFSGIGGLEYGLEKNGIGKCVGYSEIKESSIKIYQSKYLNYNNYGDITKLDIKGMQDFNLLLGGFPCQSFSLAGIRKGFKDKRGKMIFYIYEILKEKKPEYFVLENVKGLLNHNKGNTYIKVLKLLMFAGYYVRVLLLNSIFYGSPQNRERIFILGALDNYDRVIPERIDDRKIFRDIEDKNENGYKMIPETENNIKKVNQRANYNYELIGGYDRVGALMTSYGCGNKVVRYKDWFRYLTLLECERLQGFPDGWTEGENNRDRYFALGNAVNCNVSDYLFNNYLKEVWRWN</sequence>
<dbReference type="InterPro" id="IPR029063">
    <property type="entry name" value="SAM-dependent_MTases_sf"/>
</dbReference>
<dbReference type="InterPro" id="IPR001525">
    <property type="entry name" value="C5_MeTfrase"/>
</dbReference>
<gene>
    <name evidence="4" type="ORF">TM448A02610_0017</name>
    <name evidence="5" type="ORF">TM448B06079_0009</name>
</gene>
<dbReference type="InterPro" id="IPR050750">
    <property type="entry name" value="C5-MTase"/>
</dbReference>
<keyword evidence="2 4" id="KW-0808">Transferase</keyword>
<protein>
    <submittedName>
        <fullName evidence="4">Putative methyltransferase</fullName>
    </submittedName>
</protein>
<dbReference type="PANTHER" id="PTHR46098">
    <property type="entry name" value="TRNA (CYTOSINE(38)-C(5))-METHYLTRANSFERASE"/>
    <property type="match status" value="1"/>
</dbReference>
<dbReference type="PROSITE" id="PS51679">
    <property type="entry name" value="SAM_MT_C5"/>
    <property type="match status" value="1"/>
</dbReference>
<accession>A0A6H1ZWL7</accession>
<dbReference type="Pfam" id="PF00145">
    <property type="entry name" value="DNA_methylase"/>
    <property type="match status" value="1"/>
</dbReference>
<evidence type="ECO:0000256" key="2">
    <source>
        <dbReference type="ARBA" id="ARBA00022679"/>
    </source>
</evidence>
<reference evidence="4" key="1">
    <citation type="submission" date="2020-03" db="EMBL/GenBank/DDBJ databases">
        <title>The deep terrestrial virosphere.</title>
        <authorList>
            <person name="Holmfeldt K."/>
            <person name="Nilsson E."/>
            <person name="Simone D."/>
            <person name="Lopez-Fernandez M."/>
            <person name="Wu X."/>
            <person name="de Brujin I."/>
            <person name="Lundin D."/>
            <person name="Andersson A."/>
            <person name="Bertilsson S."/>
            <person name="Dopson M."/>
        </authorList>
    </citation>
    <scope>NUCLEOTIDE SEQUENCE</scope>
    <source>
        <strain evidence="4">TM448A02610</strain>
        <strain evidence="5">TM448B06079</strain>
    </source>
</reference>
<dbReference type="NCBIfam" id="TIGR00675">
    <property type="entry name" value="dcm"/>
    <property type="match status" value="1"/>
</dbReference>
<name>A0A6H1ZWL7_9ZZZZ</name>
<dbReference type="GO" id="GO:0008168">
    <property type="term" value="F:methyltransferase activity"/>
    <property type="evidence" value="ECO:0007669"/>
    <property type="project" value="UniProtKB-KW"/>
</dbReference>
<dbReference type="PANTHER" id="PTHR46098:SF1">
    <property type="entry name" value="TRNA (CYTOSINE(38)-C(5))-METHYLTRANSFERASE"/>
    <property type="match status" value="1"/>
</dbReference>
<dbReference type="CDD" id="cd00315">
    <property type="entry name" value="Cyt_C5_DNA_methylase"/>
    <property type="match status" value="1"/>
</dbReference>
<dbReference type="GO" id="GO:0032259">
    <property type="term" value="P:methylation"/>
    <property type="evidence" value="ECO:0007669"/>
    <property type="project" value="UniProtKB-KW"/>
</dbReference>
<dbReference type="PROSITE" id="PS00094">
    <property type="entry name" value="C5_MTASE_1"/>
    <property type="match status" value="1"/>
</dbReference>
<dbReference type="EMBL" id="MT145149">
    <property type="protein sequence ID" value="QJI04113.1"/>
    <property type="molecule type" value="Genomic_DNA"/>
</dbReference>
<keyword evidence="1 4" id="KW-0489">Methyltransferase</keyword>
<dbReference type="PRINTS" id="PR00105">
    <property type="entry name" value="C5METTRFRASE"/>
</dbReference>
<evidence type="ECO:0000313" key="4">
    <source>
        <dbReference type="EMBL" id="QJA52326.1"/>
    </source>
</evidence>
<proteinExistence type="predicted"/>
<dbReference type="EMBL" id="MT144330">
    <property type="protein sequence ID" value="QJA52326.1"/>
    <property type="molecule type" value="Genomic_DNA"/>
</dbReference>
<keyword evidence="3" id="KW-0949">S-adenosyl-L-methionine</keyword>
<evidence type="ECO:0000256" key="1">
    <source>
        <dbReference type="ARBA" id="ARBA00022603"/>
    </source>
</evidence>
<organism evidence="4">
    <name type="scientific">viral metagenome</name>
    <dbReference type="NCBI Taxonomy" id="1070528"/>
    <lineage>
        <taxon>unclassified sequences</taxon>
        <taxon>metagenomes</taxon>
        <taxon>organismal metagenomes</taxon>
    </lineage>
</organism>
<dbReference type="Gene3D" id="3.90.120.10">
    <property type="entry name" value="DNA Methylase, subunit A, domain 2"/>
    <property type="match status" value="1"/>
</dbReference>
<dbReference type="Gene3D" id="3.40.50.150">
    <property type="entry name" value="Vaccinia Virus protein VP39"/>
    <property type="match status" value="1"/>
</dbReference>
<dbReference type="AlphaFoldDB" id="A0A6H1ZWL7"/>
<evidence type="ECO:0000313" key="5">
    <source>
        <dbReference type="EMBL" id="QJI04113.1"/>
    </source>
</evidence>
<dbReference type="InterPro" id="IPR018117">
    <property type="entry name" value="C5_DNA_meth_AS"/>
</dbReference>
<evidence type="ECO:0000256" key="3">
    <source>
        <dbReference type="ARBA" id="ARBA00022691"/>
    </source>
</evidence>